<feature type="domain" description="VWA-like" evidence="1">
    <location>
        <begin position="306"/>
        <end position="418"/>
    </location>
</feature>
<dbReference type="Pfam" id="PF13203">
    <property type="entry name" value="DUF2201_N"/>
    <property type="match status" value="1"/>
</dbReference>
<gene>
    <name evidence="3" type="ORF">M4486_03875</name>
</gene>
<evidence type="ECO:0000259" key="2">
    <source>
        <dbReference type="Pfam" id="PF13203"/>
    </source>
</evidence>
<organism evidence="3 4">
    <name type="scientific">Brachybacterium kimchii</name>
    <dbReference type="NCBI Taxonomy" id="2942909"/>
    <lineage>
        <taxon>Bacteria</taxon>
        <taxon>Bacillati</taxon>
        <taxon>Actinomycetota</taxon>
        <taxon>Actinomycetes</taxon>
        <taxon>Micrococcales</taxon>
        <taxon>Dermabacteraceae</taxon>
        <taxon>Brachybacterium</taxon>
    </lineage>
</organism>
<dbReference type="InterPro" id="IPR036465">
    <property type="entry name" value="vWFA_dom_sf"/>
</dbReference>
<dbReference type="InterPro" id="IPR018698">
    <property type="entry name" value="VWA-like_dom"/>
</dbReference>
<evidence type="ECO:0000259" key="1">
    <source>
        <dbReference type="Pfam" id="PF09967"/>
    </source>
</evidence>
<feature type="domain" description="Putative metallopeptidase" evidence="2">
    <location>
        <begin position="24"/>
        <end position="287"/>
    </location>
</feature>
<accession>A0ABY4N9K5</accession>
<sequence length="437" mass="47246">MSGYARRLTTEQEDHLSVWRALAEKVAPYTAALLYAARYVNAPGLGTLGAVDPRLRVFLDVDAMSEKWSDQENAQVLVHLMFHVMFDHHSVAEQKLQAEGDLSPDLWRMAADAAVNDDLEDAGITFPSTVSTTAEQIGMDRGLSAPEYYDELSRRAHDADMDLFHLDEMASGLIGGALTLGTDLQDRASLDFLTSTWEDLDLIAPPAEDFEVVAAVYSVAEEISKGKGAGAGRLGRWAEEVTAPSVIPWQIVIGGYLRKASRRKPRGLIKTFSRPSRRQTVRVRMPDGSKGRKIILPGTVRPVPTLVVIRDTSGSVSDHELSEVGREVAEIAAQCGVPEDRVFVLDVDDAVYRARTLSEKGTLRSATGGGGTDMRLGLAAIPEVFDRTPDLVVVATDGGTSWPETPSAFPVVALITSDGLDTTPVWIPSVPVDGVPA</sequence>
<dbReference type="PANTHER" id="PTHR38730:SF1">
    <property type="entry name" value="SLL7028 PROTEIN"/>
    <property type="match status" value="1"/>
</dbReference>
<dbReference type="SUPFAM" id="SSF53300">
    <property type="entry name" value="vWA-like"/>
    <property type="match status" value="1"/>
</dbReference>
<evidence type="ECO:0000313" key="3">
    <source>
        <dbReference type="EMBL" id="UQN30491.1"/>
    </source>
</evidence>
<dbReference type="Pfam" id="PF09967">
    <property type="entry name" value="DUF2201"/>
    <property type="match status" value="1"/>
</dbReference>
<reference evidence="3" key="1">
    <citation type="submission" date="2022-05" db="EMBL/GenBank/DDBJ databases">
        <title>Genomic analysis of Brachybacterium sp. CBA3104.</title>
        <authorList>
            <person name="Roh S.W."/>
            <person name="Kim Y.B."/>
            <person name="Kim Y."/>
        </authorList>
    </citation>
    <scope>NUCLEOTIDE SEQUENCE</scope>
    <source>
        <strain evidence="3">CBA3104</strain>
    </source>
</reference>
<name>A0ABY4N9K5_9MICO</name>
<evidence type="ECO:0000313" key="4">
    <source>
        <dbReference type="Proteomes" id="UP001055868"/>
    </source>
</evidence>
<dbReference type="Proteomes" id="UP001055868">
    <property type="component" value="Chromosome"/>
</dbReference>
<dbReference type="RefSeq" id="WP_249479826.1">
    <property type="nucleotide sequence ID" value="NZ_CP097218.1"/>
</dbReference>
<proteinExistence type="predicted"/>
<dbReference type="PANTHER" id="PTHR38730">
    <property type="entry name" value="SLL7028 PROTEIN"/>
    <property type="match status" value="1"/>
</dbReference>
<dbReference type="InterPro" id="IPR025154">
    <property type="entry name" value="Put_metallopeptidase_dom"/>
</dbReference>
<keyword evidence="4" id="KW-1185">Reference proteome</keyword>
<protein>
    <submittedName>
        <fullName evidence="3">VWA-like domain-containing protein</fullName>
    </submittedName>
</protein>
<dbReference type="EMBL" id="CP097218">
    <property type="protein sequence ID" value="UQN30491.1"/>
    <property type="molecule type" value="Genomic_DNA"/>
</dbReference>